<dbReference type="SMART" id="SM00460">
    <property type="entry name" value="TGc"/>
    <property type="match status" value="1"/>
</dbReference>
<sequence>MAIRIALHHQTRYRYDRPVEMGPQVVRLRPAPHCRTPIGAYSMKVEVGPGEEQPFINWQQDPQSNYLARLVFPKPVTRFGIEIDLVADLTPINPFDFFLEEYAEDFPFEYEEALARELRPYLETLGEKQCGPLFEEMFASINREKRRSVDFLVDVNQMVEQRLDYSLRYDPGVQTPEETLKKGVGSCRDFAWLLVQLLRRSGLAARFVSGYSVQLVADEKPIEEGAAAGVPQDVTDLHAWAEVYLPGAGWVGLDATSGMMCGEGHFPLAASPDPGSAAPISGSLGEAEVEFDYAMTINRVHEDPRVTRPYTDDQWEKINTLGQQIDDRLNAGDVRLTMGGEPTFVSIDDQEGETWNTAAVGGGKRQYADQLVQRLRNKIAPGSLLHIGQGKWYPGEPLPRWALGLYWRKDGKPMWSRDDLIADESKDYGYDTPHARKFLQKLTKKLGVSSRYVKSVYEDTKHYQDIKAKLPVNVTPQDNRLESIEDRERLKRVFGRGLNRPVGYVLPLKRVFSPDGPQWQSGLWMMQGPADKTMETQPRGKKKSKAKPQPKPNARPLPRGGRIRLIPGDSPVGLRLPLDRLPWVVEDEYPYVVEADPMHAATKPLPEPDHFTQGGRHRAARSEEVELPPDRHINRQEPIPAPGDRVPQVGESASWVIRSAICVEPREGRIYIFMPPVEQLEDYLHLVYAIEATAEELKMPVIIEGYTPPTDPRIHNLKVTPDPGVIEVNVHPAASWDELVDTTTTLYDAARRCRLGTEKFQLDGRHTGTGGGNHVVVGAATPLDSPFLRRPDLLRSLLGHWHNHPSLSYLFSGMFIGPTSQAPRVDEGRADATYELEIACGQIPDPGGQGIPPWLVDRVFRNLLTDLTGNTHRAEFCIDKLYSPDSATGRLGLVEFRGFEMPPHPRMGLTQALLLRALIAKFWESPGKHHLVRWGTMLHDRFLLPHFVEEDFKEVLKDLAEDGFAIDPAWYDAFFEFRFPRHGTYTCEGVTIELRQAIEPWLTLGEEATGQGTARYVDSSLERMQVKVTGLVGSVSGARKYAVAVNGQELPLTPTGRQGEFVAGLRYRAWQPPSCLHPTIPIHTPLTFDLVDTWSNRSIGGCTYHVVHPGGMSYETFPINALEAESRRVNRFFQHGHTPGSFQMRPTTRSEEMPVTLDLRRKL</sequence>
<dbReference type="Gene3D" id="3.10.620.30">
    <property type="match status" value="1"/>
</dbReference>
<evidence type="ECO:0000313" key="3">
    <source>
        <dbReference type="EMBL" id="MBB6431737.1"/>
    </source>
</evidence>
<dbReference type="PANTHER" id="PTHR33490">
    <property type="entry name" value="BLR5614 PROTEIN-RELATED"/>
    <property type="match status" value="1"/>
</dbReference>
<dbReference type="InterPro" id="IPR013589">
    <property type="entry name" value="Bac_transglu_N"/>
</dbReference>
<dbReference type="PANTHER" id="PTHR33490:SF1">
    <property type="entry name" value="SLL1233 PROTEIN"/>
    <property type="match status" value="1"/>
</dbReference>
<dbReference type="Pfam" id="PF08379">
    <property type="entry name" value="Bact_transglu_N"/>
    <property type="match status" value="1"/>
</dbReference>
<dbReference type="InterPro" id="IPR002931">
    <property type="entry name" value="Transglutaminase-like"/>
</dbReference>
<dbReference type="AlphaFoldDB" id="A0A7X0H9S3"/>
<dbReference type="SUPFAM" id="SSF54001">
    <property type="entry name" value="Cysteine proteinases"/>
    <property type="match status" value="1"/>
</dbReference>
<dbReference type="RefSeq" id="WP_184679326.1">
    <property type="nucleotide sequence ID" value="NZ_JACHGY010000002.1"/>
</dbReference>
<proteinExistence type="predicted"/>
<dbReference type="Pfam" id="PF09899">
    <property type="entry name" value="DUF2126"/>
    <property type="match status" value="2"/>
</dbReference>
<evidence type="ECO:0000313" key="4">
    <source>
        <dbReference type="Proteomes" id="UP000541810"/>
    </source>
</evidence>
<dbReference type="EMBL" id="JACHGY010000002">
    <property type="protein sequence ID" value="MBB6431737.1"/>
    <property type="molecule type" value="Genomic_DNA"/>
</dbReference>
<evidence type="ECO:0000256" key="1">
    <source>
        <dbReference type="SAM" id="MobiDB-lite"/>
    </source>
</evidence>
<protein>
    <submittedName>
        <fullName evidence="3">Uncharacterized protein (DUF2126 family)</fullName>
    </submittedName>
</protein>
<feature type="domain" description="Transglutaminase-like" evidence="2">
    <location>
        <begin position="179"/>
        <end position="257"/>
    </location>
</feature>
<dbReference type="Proteomes" id="UP000541810">
    <property type="component" value="Unassembled WGS sequence"/>
</dbReference>
<accession>A0A7X0H9S3</accession>
<dbReference type="Pfam" id="PF01841">
    <property type="entry name" value="Transglut_core"/>
    <property type="match status" value="1"/>
</dbReference>
<comment type="caution">
    <text evidence="3">The sequence shown here is derived from an EMBL/GenBank/DDBJ whole genome shotgun (WGS) entry which is preliminary data.</text>
</comment>
<gene>
    <name evidence="3" type="ORF">HNQ40_003620</name>
</gene>
<reference evidence="3 4" key="1">
    <citation type="submission" date="2020-08" db="EMBL/GenBank/DDBJ databases">
        <title>Genomic Encyclopedia of Type Strains, Phase IV (KMG-IV): sequencing the most valuable type-strain genomes for metagenomic binning, comparative biology and taxonomic classification.</title>
        <authorList>
            <person name="Goeker M."/>
        </authorList>
    </citation>
    <scope>NUCLEOTIDE SEQUENCE [LARGE SCALE GENOMIC DNA]</scope>
    <source>
        <strain evidence="3 4">DSM 103725</strain>
    </source>
</reference>
<dbReference type="InterPro" id="IPR038765">
    <property type="entry name" value="Papain-like_cys_pep_sf"/>
</dbReference>
<keyword evidence="4" id="KW-1185">Reference proteome</keyword>
<dbReference type="InterPro" id="IPR018667">
    <property type="entry name" value="DUF2126"/>
</dbReference>
<feature type="compositionally biased region" description="Basic residues" evidence="1">
    <location>
        <begin position="539"/>
        <end position="548"/>
    </location>
</feature>
<organism evidence="3 4">
    <name type="scientific">Algisphaera agarilytica</name>
    <dbReference type="NCBI Taxonomy" id="1385975"/>
    <lineage>
        <taxon>Bacteria</taxon>
        <taxon>Pseudomonadati</taxon>
        <taxon>Planctomycetota</taxon>
        <taxon>Phycisphaerae</taxon>
        <taxon>Phycisphaerales</taxon>
        <taxon>Phycisphaeraceae</taxon>
        <taxon>Algisphaera</taxon>
    </lineage>
</organism>
<name>A0A7X0H9S3_9BACT</name>
<feature type="region of interest" description="Disordered" evidence="1">
    <location>
        <begin position="531"/>
        <end position="568"/>
    </location>
</feature>
<evidence type="ECO:0000259" key="2">
    <source>
        <dbReference type="SMART" id="SM00460"/>
    </source>
</evidence>